<evidence type="ECO:0000313" key="9">
    <source>
        <dbReference type="EMBL" id="CAF4406716.1"/>
    </source>
</evidence>
<dbReference type="Pfam" id="PF00226">
    <property type="entry name" value="DnaJ"/>
    <property type="match status" value="1"/>
</dbReference>
<comment type="similarity">
    <text evidence="6">Belongs to the DNAJC25 family.</text>
</comment>
<evidence type="ECO:0000256" key="2">
    <source>
        <dbReference type="ARBA" id="ARBA00022692"/>
    </source>
</evidence>
<sequence>MNLYIYLFLFLTVFVINVNSLIDGLYCGRENCYDLLNVTRTSTRQEIVKAYRNLARKYHPDMAKTTDDKQIYTEKFRAFANAYEILKDEETRIDYDRMLDHPEE</sequence>
<evidence type="ECO:0000256" key="3">
    <source>
        <dbReference type="ARBA" id="ARBA00022989"/>
    </source>
</evidence>
<dbReference type="SUPFAM" id="SSF46565">
    <property type="entry name" value="Chaperone J-domain"/>
    <property type="match status" value="1"/>
</dbReference>
<name>A0A820PR38_9BILA</name>
<dbReference type="InterPro" id="IPR036869">
    <property type="entry name" value="J_dom_sf"/>
</dbReference>
<proteinExistence type="inferred from homology"/>
<organism evidence="9 10">
    <name type="scientific">Adineta steineri</name>
    <dbReference type="NCBI Taxonomy" id="433720"/>
    <lineage>
        <taxon>Eukaryota</taxon>
        <taxon>Metazoa</taxon>
        <taxon>Spiralia</taxon>
        <taxon>Gnathifera</taxon>
        <taxon>Rotifera</taxon>
        <taxon>Eurotatoria</taxon>
        <taxon>Bdelloidea</taxon>
        <taxon>Adinetida</taxon>
        <taxon>Adinetidae</taxon>
        <taxon>Adineta</taxon>
    </lineage>
</organism>
<dbReference type="GO" id="GO:0005789">
    <property type="term" value="C:endoplasmic reticulum membrane"/>
    <property type="evidence" value="ECO:0007669"/>
    <property type="project" value="TreeGrafter"/>
</dbReference>
<dbReference type="Gene3D" id="1.10.287.110">
    <property type="entry name" value="DnaJ domain"/>
    <property type="match status" value="1"/>
</dbReference>
<comment type="subcellular location">
    <subcellularLocation>
        <location evidence="1">Membrane</location>
        <topology evidence="1">Multi-pass membrane protein</topology>
    </subcellularLocation>
</comment>
<dbReference type="InterPro" id="IPR001623">
    <property type="entry name" value="DnaJ_domain"/>
</dbReference>
<keyword evidence="3" id="KW-1133">Transmembrane helix</keyword>
<dbReference type="CDD" id="cd06257">
    <property type="entry name" value="DnaJ"/>
    <property type="match status" value="1"/>
</dbReference>
<evidence type="ECO:0000256" key="1">
    <source>
        <dbReference type="ARBA" id="ARBA00004141"/>
    </source>
</evidence>
<feature type="signal peptide" evidence="7">
    <location>
        <begin position="1"/>
        <end position="20"/>
    </location>
</feature>
<protein>
    <recommendedName>
        <fullName evidence="8">J domain-containing protein</fullName>
    </recommendedName>
</protein>
<dbReference type="InterPro" id="IPR044632">
    <property type="entry name" value="DNAJC25-like"/>
</dbReference>
<keyword evidence="4" id="KW-0472">Membrane</keyword>
<keyword evidence="7" id="KW-0732">Signal</keyword>
<dbReference type="SMART" id="SM00271">
    <property type="entry name" value="DnaJ"/>
    <property type="match status" value="1"/>
</dbReference>
<evidence type="ECO:0000256" key="5">
    <source>
        <dbReference type="ARBA" id="ARBA00023186"/>
    </source>
</evidence>
<gene>
    <name evidence="9" type="ORF">OXD698_LOCUS51781</name>
</gene>
<dbReference type="AlphaFoldDB" id="A0A820PR38"/>
<evidence type="ECO:0000256" key="6">
    <source>
        <dbReference type="ARBA" id="ARBA00024193"/>
    </source>
</evidence>
<reference evidence="9" key="1">
    <citation type="submission" date="2021-02" db="EMBL/GenBank/DDBJ databases">
        <authorList>
            <person name="Nowell W R."/>
        </authorList>
    </citation>
    <scope>NUCLEOTIDE SEQUENCE</scope>
</reference>
<keyword evidence="2" id="KW-0812">Transmembrane</keyword>
<dbReference type="PRINTS" id="PR00625">
    <property type="entry name" value="JDOMAIN"/>
</dbReference>
<comment type="caution">
    <text evidence="9">The sequence shown here is derived from an EMBL/GenBank/DDBJ whole genome shotgun (WGS) entry which is preliminary data.</text>
</comment>
<dbReference type="GO" id="GO:0006457">
    <property type="term" value="P:protein folding"/>
    <property type="evidence" value="ECO:0007669"/>
    <property type="project" value="InterPro"/>
</dbReference>
<dbReference type="Proteomes" id="UP000663844">
    <property type="component" value="Unassembled WGS sequence"/>
</dbReference>
<evidence type="ECO:0000256" key="4">
    <source>
        <dbReference type="ARBA" id="ARBA00023136"/>
    </source>
</evidence>
<evidence type="ECO:0000256" key="7">
    <source>
        <dbReference type="SAM" id="SignalP"/>
    </source>
</evidence>
<dbReference type="PANTHER" id="PTHR44176">
    <property type="entry name" value="DNAJ HOMOLOG SUBFAMILY C MEMBER 25"/>
    <property type="match status" value="1"/>
</dbReference>
<keyword evidence="5" id="KW-0143">Chaperone</keyword>
<accession>A0A820PR38</accession>
<dbReference type="PROSITE" id="PS50076">
    <property type="entry name" value="DNAJ_2"/>
    <property type="match status" value="1"/>
</dbReference>
<dbReference type="EMBL" id="CAJOAZ010027073">
    <property type="protein sequence ID" value="CAF4406716.1"/>
    <property type="molecule type" value="Genomic_DNA"/>
</dbReference>
<evidence type="ECO:0000313" key="10">
    <source>
        <dbReference type="Proteomes" id="UP000663844"/>
    </source>
</evidence>
<feature type="domain" description="J" evidence="8">
    <location>
        <begin position="31"/>
        <end position="99"/>
    </location>
</feature>
<evidence type="ECO:0000259" key="8">
    <source>
        <dbReference type="PROSITE" id="PS50076"/>
    </source>
</evidence>
<feature type="chain" id="PRO_5032557191" description="J domain-containing protein" evidence="7">
    <location>
        <begin position="21"/>
        <end position="104"/>
    </location>
</feature>
<dbReference type="PANTHER" id="PTHR44176:SF1">
    <property type="entry name" value="DNAJ HOMOLOG SUBFAMILY C MEMBER 25"/>
    <property type="match status" value="1"/>
</dbReference>